<dbReference type="InterPro" id="IPR012981">
    <property type="entry name" value="PIH1_N"/>
</dbReference>
<dbReference type="EMBL" id="LSSL01004908">
    <property type="protein sequence ID" value="OLY79135.1"/>
    <property type="molecule type" value="Genomic_DNA"/>
</dbReference>
<gene>
    <name evidence="3" type="ORF">AYI68_g6804</name>
</gene>
<dbReference type="Pfam" id="PF08190">
    <property type="entry name" value="PIH1"/>
    <property type="match status" value="1"/>
</dbReference>
<feature type="region of interest" description="Disordered" evidence="1">
    <location>
        <begin position="193"/>
        <end position="216"/>
    </location>
</feature>
<feature type="domain" description="PIH1 N-terminal" evidence="2">
    <location>
        <begin position="104"/>
        <end position="197"/>
    </location>
</feature>
<evidence type="ECO:0000313" key="4">
    <source>
        <dbReference type="Proteomes" id="UP000187455"/>
    </source>
</evidence>
<evidence type="ECO:0000313" key="3">
    <source>
        <dbReference type="EMBL" id="OLY79135.1"/>
    </source>
</evidence>
<evidence type="ECO:0000259" key="2">
    <source>
        <dbReference type="Pfam" id="PF08190"/>
    </source>
</evidence>
<organism evidence="3 4">
    <name type="scientific">Smittium mucronatum</name>
    <dbReference type="NCBI Taxonomy" id="133383"/>
    <lineage>
        <taxon>Eukaryota</taxon>
        <taxon>Fungi</taxon>
        <taxon>Fungi incertae sedis</taxon>
        <taxon>Zoopagomycota</taxon>
        <taxon>Kickxellomycotina</taxon>
        <taxon>Harpellomycetes</taxon>
        <taxon>Harpellales</taxon>
        <taxon>Legeriomycetaceae</taxon>
        <taxon>Smittium</taxon>
    </lineage>
</organism>
<proteinExistence type="predicted"/>
<dbReference type="Proteomes" id="UP000187455">
    <property type="component" value="Unassembled WGS sequence"/>
</dbReference>
<sequence>MNRENLVPNSEIFSIGKDIERKNLSDFNESLKAEIRALGHQPIELDTNLPSPDSLGTRVEHVSRNTKDSSAIGPAIQSRLDYTEHVSFNTTIVPGSPALFDSVRVAINLCFAENIPGPPISSESEIQKALVASPDAKWQVPMYLSPPRTANDTVDFDAIVSTKLLSRVVADRDMLLYLIELSFEWVEDKHHTSLSREPPTGYGSDQDASRPAKPQQHRSVASLVPLDIKVSHNKAAFLFRFPAANQGTFDRPVRLSLNTESFDLSVFAGPGGDSTYFSPNVLNNIPESHRMFKKSLAGKIKSSAVTPTSFYISDESVLLLLLEI</sequence>
<name>A0A1R0GQG5_9FUNG</name>
<protein>
    <recommendedName>
        <fullName evidence="2">PIH1 N-terminal domain-containing protein</fullName>
    </recommendedName>
</protein>
<dbReference type="STRING" id="133383.A0A1R0GQG5"/>
<dbReference type="AlphaFoldDB" id="A0A1R0GQG5"/>
<reference evidence="3 4" key="1">
    <citation type="journal article" date="2016" name="Mol. Biol. Evol.">
        <title>Genome-Wide Survey of Gut Fungi (Harpellales) Reveals the First Horizontally Transferred Ubiquitin Gene from a Mosquito Host.</title>
        <authorList>
            <person name="Wang Y."/>
            <person name="White M.M."/>
            <person name="Kvist S."/>
            <person name="Moncalvo J.M."/>
        </authorList>
    </citation>
    <scope>NUCLEOTIDE SEQUENCE [LARGE SCALE GENOMIC DNA]</scope>
    <source>
        <strain evidence="3 4">ALG-7-W6</strain>
    </source>
</reference>
<comment type="caution">
    <text evidence="3">The sequence shown here is derived from an EMBL/GenBank/DDBJ whole genome shotgun (WGS) entry which is preliminary data.</text>
</comment>
<keyword evidence="4" id="KW-1185">Reference proteome</keyword>
<accession>A0A1R0GQG5</accession>
<dbReference type="OrthoDB" id="5135119at2759"/>
<evidence type="ECO:0000256" key="1">
    <source>
        <dbReference type="SAM" id="MobiDB-lite"/>
    </source>
</evidence>